<dbReference type="SUPFAM" id="SSF55729">
    <property type="entry name" value="Acyl-CoA N-acyltransferases (Nat)"/>
    <property type="match status" value="1"/>
</dbReference>
<dbReference type="Proteomes" id="UP000198928">
    <property type="component" value="Unassembled WGS sequence"/>
</dbReference>
<dbReference type="InterPro" id="IPR016181">
    <property type="entry name" value="Acyl_CoA_acyltransferase"/>
</dbReference>
<dbReference type="GO" id="GO:0016747">
    <property type="term" value="F:acyltransferase activity, transferring groups other than amino-acyl groups"/>
    <property type="evidence" value="ECO:0007669"/>
    <property type="project" value="InterPro"/>
</dbReference>
<dbReference type="CDD" id="cd04301">
    <property type="entry name" value="NAT_SF"/>
    <property type="match status" value="1"/>
</dbReference>
<dbReference type="InterPro" id="IPR000182">
    <property type="entry name" value="GNAT_dom"/>
</dbReference>
<gene>
    <name evidence="2" type="ORF">SAMN05192584_104237</name>
</gene>
<dbReference type="Gene3D" id="3.40.630.30">
    <property type="match status" value="1"/>
</dbReference>
<dbReference type="EMBL" id="FOSG01000004">
    <property type="protein sequence ID" value="SFK20537.1"/>
    <property type="molecule type" value="Genomic_DNA"/>
</dbReference>
<evidence type="ECO:0000313" key="2">
    <source>
        <dbReference type="EMBL" id="SFK20537.1"/>
    </source>
</evidence>
<dbReference type="PROSITE" id="PS51186">
    <property type="entry name" value="GNAT"/>
    <property type="match status" value="1"/>
</dbReference>
<dbReference type="RefSeq" id="WP_093848761.1">
    <property type="nucleotide sequence ID" value="NZ_FOSG01000004.1"/>
</dbReference>
<dbReference type="InterPro" id="IPR038740">
    <property type="entry name" value="BioF2-like_GNAT_dom"/>
</dbReference>
<accession>A0A1I3XLP2</accession>
<protein>
    <submittedName>
        <fullName evidence="2">Acetyltransferase (GNAT) domain-containing protein</fullName>
    </submittedName>
</protein>
<reference evidence="3" key="1">
    <citation type="submission" date="2016-10" db="EMBL/GenBank/DDBJ databases">
        <authorList>
            <person name="Varghese N."/>
            <person name="Submissions S."/>
        </authorList>
    </citation>
    <scope>NUCLEOTIDE SEQUENCE [LARGE SCALE GENOMIC DNA]</scope>
    <source>
        <strain evidence="3">PL19</strain>
    </source>
</reference>
<dbReference type="AlphaFoldDB" id="A0A1I3XLP2"/>
<sequence length="329" mass="35504">MEIVDRYGLSLALIEPHELAAEPWAAAAGRTADSGVGPGAGVDVDVDVVRMERPPAELWDELAGRGFLRKPATVTWVAELGSGEEEFLARLDTKARQDVRRARRRAQAAGLREVVEEPVSKRTLEAFLALYEERVAQMRFGVPFALGYRDAVLHGPEKFCGVFAYAGDELAGGCLVLELPERDAAVVRFSAVSAQWRRHSLARALYFSAMRVARAKGYARVTLGNEPNLLGHLTQPGLFHFKTGMGFAAVPSQDFGDPDGHDEADLVLSLRALGDPTLILAYAGPGAAPEYPLAARLISDSPVPTAPYRAPFLASVTRSAPRCGRRTGA</sequence>
<keyword evidence="2" id="KW-0808">Transferase</keyword>
<keyword evidence="3" id="KW-1185">Reference proteome</keyword>
<dbReference type="Pfam" id="PF13480">
    <property type="entry name" value="Acetyltransf_6"/>
    <property type="match status" value="1"/>
</dbReference>
<dbReference type="OrthoDB" id="3507946at2"/>
<proteinExistence type="predicted"/>
<feature type="domain" description="N-acetyltransferase" evidence="1">
    <location>
        <begin position="114"/>
        <end position="273"/>
    </location>
</feature>
<organism evidence="2 3">
    <name type="scientific">Streptomyces pini</name>
    <dbReference type="NCBI Taxonomy" id="1520580"/>
    <lineage>
        <taxon>Bacteria</taxon>
        <taxon>Bacillati</taxon>
        <taxon>Actinomycetota</taxon>
        <taxon>Actinomycetes</taxon>
        <taxon>Kitasatosporales</taxon>
        <taxon>Streptomycetaceae</taxon>
        <taxon>Streptomyces</taxon>
    </lineage>
</organism>
<evidence type="ECO:0000313" key="3">
    <source>
        <dbReference type="Proteomes" id="UP000198928"/>
    </source>
</evidence>
<name>A0A1I3XLP2_9ACTN</name>
<evidence type="ECO:0000259" key="1">
    <source>
        <dbReference type="PROSITE" id="PS51186"/>
    </source>
</evidence>